<feature type="transmembrane region" description="Helical" evidence="1">
    <location>
        <begin position="846"/>
        <end position="866"/>
    </location>
</feature>
<feature type="transmembrane region" description="Helical" evidence="1">
    <location>
        <begin position="887"/>
        <end position="908"/>
    </location>
</feature>
<evidence type="ECO:0000313" key="4">
    <source>
        <dbReference type="Proteomes" id="UP000265618"/>
    </source>
</evidence>
<evidence type="ECO:0000256" key="1">
    <source>
        <dbReference type="SAM" id="Phobius"/>
    </source>
</evidence>
<keyword evidence="1" id="KW-0812">Transmembrane</keyword>
<keyword evidence="4" id="KW-1185">Reference proteome</keyword>
<accession>A0A9K3CU71</accession>
<name>A0A9K3CU71_9EUKA</name>
<reference evidence="3 4" key="1">
    <citation type="journal article" date="2018" name="PLoS ONE">
        <title>The draft genome of Kipferlia bialata reveals reductive genome evolution in fornicate parasites.</title>
        <authorList>
            <person name="Tanifuji G."/>
            <person name="Takabayashi S."/>
            <person name="Kume K."/>
            <person name="Takagi M."/>
            <person name="Nakayama T."/>
            <person name="Kamikawa R."/>
            <person name="Inagaki Y."/>
            <person name="Hashimoto T."/>
        </authorList>
    </citation>
    <scope>NUCLEOTIDE SEQUENCE [LARGE SCALE GENOMIC DNA]</scope>
    <source>
        <strain evidence="3">NY0173</strain>
    </source>
</reference>
<keyword evidence="1" id="KW-0472">Membrane</keyword>
<comment type="caution">
    <text evidence="3">The sequence shown here is derived from an EMBL/GenBank/DDBJ whole genome shotgun (WGS) entry which is preliminary data.</text>
</comment>
<evidence type="ECO:0008006" key="5">
    <source>
        <dbReference type="Google" id="ProtNLM"/>
    </source>
</evidence>
<dbReference type="Proteomes" id="UP000265618">
    <property type="component" value="Unassembled WGS sequence"/>
</dbReference>
<keyword evidence="2" id="KW-0732">Signal</keyword>
<feature type="transmembrane region" description="Helical" evidence="1">
    <location>
        <begin position="1021"/>
        <end position="1045"/>
    </location>
</feature>
<proteinExistence type="predicted"/>
<feature type="chain" id="PRO_5039905481" description="TRP C-terminal domain-containing protein" evidence="2">
    <location>
        <begin position="26"/>
        <end position="1109"/>
    </location>
</feature>
<dbReference type="AlphaFoldDB" id="A0A9K3CU71"/>
<keyword evidence="1" id="KW-1133">Transmembrane helix</keyword>
<protein>
    <recommendedName>
        <fullName evidence="5">TRP C-terminal domain-containing protein</fullName>
    </recommendedName>
</protein>
<feature type="transmembrane region" description="Helical" evidence="1">
    <location>
        <begin position="769"/>
        <end position="802"/>
    </location>
</feature>
<evidence type="ECO:0000256" key="2">
    <source>
        <dbReference type="SAM" id="SignalP"/>
    </source>
</evidence>
<organism evidence="3 4">
    <name type="scientific">Kipferlia bialata</name>
    <dbReference type="NCBI Taxonomy" id="797122"/>
    <lineage>
        <taxon>Eukaryota</taxon>
        <taxon>Metamonada</taxon>
        <taxon>Carpediemonas-like organisms</taxon>
        <taxon>Kipferlia</taxon>
    </lineage>
</organism>
<gene>
    <name evidence="3" type="ORF">KIPB_003516</name>
</gene>
<feature type="transmembrane region" description="Helical" evidence="1">
    <location>
        <begin position="991"/>
        <end position="1015"/>
    </location>
</feature>
<feature type="transmembrane region" description="Helical" evidence="1">
    <location>
        <begin position="725"/>
        <end position="748"/>
    </location>
</feature>
<feature type="signal peptide" evidence="2">
    <location>
        <begin position="1"/>
        <end position="25"/>
    </location>
</feature>
<feature type="transmembrane region" description="Helical" evidence="1">
    <location>
        <begin position="1057"/>
        <end position="1090"/>
    </location>
</feature>
<sequence length="1109" mass="117721">MGGQRPLATTLVLFIAICLASCANASEAVSGHKSKTVLGSSGPDNLAGSVVKSNIPSSASIVSTDFSSGILSGECTYPDVQLYDSDGGDVPCADVSSYLSVYDGSSYISTSVSSQSDGTCRVSICTTQHGVSQGYYSVSLRYNSSSLLTIPLYIIYDLALPCTTPYLADSDTAITGVQLPSDFTYSGSLTVVLGADEVEVAASEETVDGERVAVLSTPYSIDPSWQHTQTAQALPIPVYVRSSSGSLSSTGTGYIQSNTLSSDPEDPVSAEVIQDLPYPYTCVRGGCVDVEVSLEDASEGSSTLLSIPFSAVDQPSAPYTLPVIANSLSGITGVVLPSTVTVGTAVQVLLGVDEVAYEGVAEAYGDESLLSLSTPHAIPYEWQTGAEGQALMIPVVYTVTDQEADRAIGWVQSCPTPSDSSSFSATLSTQNGQAVVKGKTTDLTLDIPMLSGGTPTSCAVLDIDTSSSYLTAETLYNLDSSITSCTVRVTASTSLSGPVSVYAKLGTITKASISLQVASAPSLPYTLPIVTNAASGVTGVALPDGAASYGASITVQLGYDEVSYPATVMVDPVYGTVGVLNNPITLEDDWQFGAAGEIISISVGTSVTSTEGTGLMQSSMESVSDVVAGVLMDEEFAAVMDRGECTSMIVQFTDAAGAPVSCATDGISVQTTYVDSWSFDYTLDGNQCEVDVCLNDLAPLNINLRFLFNSNDVILNIPVTVSTPAVKWICAWALIVFIGLMVTFYKVNKYNNLVRAGAPAEPTDKRTRWIATAIVVSMMGLVKILILAGDFFVILRFVAFFFPVTIPIRMLTYPVLGWAIRLSTELDIVAANITDTIIAKERNFTLLYVLCCIVMLIATAGNYYLNHLQNKFDNIIWRAALWPALHFVNESLEIFASIVTNIAVWYIITGEGAARSVFVVVYAFATVFVFTAVAVAGPEALHLKQYVMDTWEDATACLKHTSTELFTPILNELNTKWLYNKRKPFVGISDAVKGATVSLLTLTLPFISMAVLFVVSSSDVLPVAVFLIMCEVFIMLHTHFGLLSFNDDRKFTLLFRLQALVMVVLAAIGLYILFIIIMIIIAIMLALAALYCVFGMLAAGASASSSDDD</sequence>
<dbReference type="EMBL" id="BDIP01000680">
    <property type="protein sequence ID" value="GIQ82388.1"/>
    <property type="molecule type" value="Genomic_DNA"/>
</dbReference>
<feature type="transmembrane region" description="Helical" evidence="1">
    <location>
        <begin position="914"/>
        <end position="936"/>
    </location>
</feature>
<evidence type="ECO:0000313" key="3">
    <source>
        <dbReference type="EMBL" id="GIQ82388.1"/>
    </source>
</evidence>